<evidence type="ECO:0000313" key="2">
    <source>
        <dbReference type="Proteomes" id="UP000549616"/>
    </source>
</evidence>
<name>A0A853B9U8_9PSEU</name>
<gene>
    <name evidence="1" type="ORF">HNR02_004519</name>
</gene>
<dbReference type="AlphaFoldDB" id="A0A853B9U8"/>
<sequence length="167" mass="16679">MQPAGRVARPECMRIVPVLAFGVVALAGCGASGGGERGCTTIGARPGVSLDIAPRPGQNLTGAGVTVCDGTGCRTGHAELRPATVMEPQGCTGAAPDDVCGARARATGGWYGFADVPDLRAGPYETTVVLTSGGTEVGRTTRNTAARLGYPNGPGCGGGVPRAEIRL</sequence>
<protein>
    <submittedName>
        <fullName evidence="1">Uncharacterized protein</fullName>
    </submittedName>
</protein>
<evidence type="ECO:0000313" key="1">
    <source>
        <dbReference type="EMBL" id="NYI91196.1"/>
    </source>
</evidence>
<organism evidence="1 2">
    <name type="scientific">Amycolatopsis endophytica</name>
    <dbReference type="NCBI Taxonomy" id="860233"/>
    <lineage>
        <taxon>Bacteria</taxon>
        <taxon>Bacillati</taxon>
        <taxon>Actinomycetota</taxon>
        <taxon>Actinomycetes</taxon>
        <taxon>Pseudonocardiales</taxon>
        <taxon>Pseudonocardiaceae</taxon>
        <taxon>Amycolatopsis</taxon>
    </lineage>
</organism>
<proteinExistence type="predicted"/>
<dbReference type="EMBL" id="JACCFK010000001">
    <property type="protein sequence ID" value="NYI91196.1"/>
    <property type="molecule type" value="Genomic_DNA"/>
</dbReference>
<dbReference type="Proteomes" id="UP000549616">
    <property type="component" value="Unassembled WGS sequence"/>
</dbReference>
<dbReference type="PROSITE" id="PS51257">
    <property type="entry name" value="PROKAR_LIPOPROTEIN"/>
    <property type="match status" value="1"/>
</dbReference>
<reference evidence="1 2" key="1">
    <citation type="submission" date="2020-07" db="EMBL/GenBank/DDBJ databases">
        <title>Sequencing the genomes of 1000 actinobacteria strains.</title>
        <authorList>
            <person name="Klenk H.-P."/>
        </authorList>
    </citation>
    <scope>NUCLEOTIDE SEQUENCE [LARGE SCALE GENOMIC DNA]</scope>
    <source>
        <strain evidence="1 2">DSM 104006</strain>
    </source>
</reference>
<comment type="caution">
    <text evidence="1">The sequence shown here is derived from an EMBL/GenBank/DDBJ whole genome shotgun (WGS) entry which is preliminary data.</text>
</comment>
<dbReference type="RefSeq" id="WP_312861092.1">
    <property type="nucleotide sequence ID" value="NZ_JACCFK010000001.1"/>
</dbReference>
<accession>A0A853B9U8</accession>
<keyword evidence="2" id="KW-1185">Reference proteome</keyword>